<dbReference type="InterPro" id="IPR017964">
    <property type="entry name" value="DNA-dir_DNA_pol_B_CS"/>
</dbReference>
<dbReference type="PANTHER" id="PTHR31511:SF12">
    <property type="entry name" value="RHO TERMINATION FACTOR N-TERMINAL DOMAIN-CONTAINING PROTEIN"/>
    <property type="match status" value="1"/>
</dbReference>
<reference evidence="1" key="1">
    <citation type="submission" date="2022-01" db="EMBL/GenBank/DDBJ databases">
        <authorList>
            <person name="King R."/>
        </authorList>
    </citation>
    <scope>NUCLEOTIDE SEQUENCE</scope>
</reference>
<dbReference type="GO" id="GO:0071897">
    <property type="term" value="P:DNA biosynthetic process"/>
    <property type="evidence" value="ECO:0007669"/>
    <property type="project" value="UniProtKB-ARBA"/>
</dbReference>
<gene>
    <name evidence="1" type="ORF">CHIRRI_LOCUS9643</name>
</gene>
<keyword evidence="2" id="KW-1185">Reference proteome</keyword>
<accession>A0A9N9WS10</accession>
<dbReference type="Gene3D" id="3.90.1600.10">
    <property type="entry name" value="Palm domain of DNA polymerase"/>
    <property type="match status" value="1"/>
</dbReference>
<dbReference type="OrthoDB" id="8030979at2759"/>
<name>A0A9N9WS10_9DIPT</name>
<dbReference type="InterPro" id="IPR043502">
    <property type="entry name" value="DNA/RNA_pol_sf"/>
</dbReference>
<evidence type="ECO:0008006" key="3">
    <source>
        <dbReference type="Google" id="ProtNLM"/>
    </source>
</evidence>
<proteinExistence type="predicted"/>
<dbReference type="InterPro" id="IPR023211">
    <property type="entry name" value="DNA_pol_palm_dom_sf"/>
</dbReference>
<dbReference type="GO" id="GO:0000166">
    <property type="term" value="F:nucleotide binding"/>
    <property type="evidence" value="ECO:0007669"/>
    <property type="project" value="InterPro"/>
</dbReference>
<dbReference type="GO" id="GO:0003676">
    <property type="term" value="F:nucleic acid binding"/>
    <property type="evidence" value="ECO:0007669"/>
    <property type="project" value="InterPro"/>
</dbReference>
<reference evidence="1" key="2">
    <citation type="submission" date="2022-10" db="EMBL/GenBank/DDBJ databases">
        <authorList>
            <consortium name="ENA_rothamsted_submissions"/>
            <consortium name="culmorum"/>
            <person name="King R."/>
        </authorList>
    </citation>
    <scope>NUCLEOTIDE SEQUENCE</scope>
</reference>
<dbReference type="PROSITE" id="PS00116">
    <property type="entry name" value="DNA_POLYMERASE_B"/>
    <property type="match status" value="1"/>
</dbReference>
<protein>
    <recommendedName>
        <fullName evidence="3">DNA-directed DNA polymerase</fullName>
    </recommendedName>
</protein>
<dbReference type="PANTHER" id="PTHR31511">
    <property type="entry name" value="PROTEIN CBG23764"/>
    <property type="match status" value="1"/>
</dbReference>
<dbReference type="Proteomes" id="UP001153620">
    <property type="component" value="Chromosome 3"/>
</dbReference>
<dbReference type="SUPFAM" id="SSF56672">
    <property type="entry name" value="DNA/RNA polymerases"/>
    <property type="match status" value="1"/>
</dbReference>
<evidence type="ECO:0000313" key="2">
    <source>
        <dbReference type="Proteomes" id="UP001153620"/>
    </source>
</evidence>
<organism evidence="1 2">
    <name type="scientific">Chironomus riparius</name>
    <dbReference type="NCBI Taxonomy" id="315576"/>
    <lineage>
        <taxon>Eukaryota</taxon>
        <taxon>Metazoa</taxon>
        <taxon>Ecdysozoa</taxon>
        <taxon>Arthropoda</taxon>
        <taxon>Hexapoda</taxon>
        <taxon>Insecta</taxon>
        <taxon>Pterygota</taxon>
        <taxon>Neoptera</taxon>
        <taxon>Endopterygota</taxon>
        <taxon>Diptera</taxon>
        <taxon>Nematocera</taxon>
        <taxon>Chironomoidea</taxon>
        <taxon>Chironomidae</taxon>
        <taxon>Chironominae</taxon>
        <taxon>Chironomus</taxon>
    </lineage>
</organism>
<dbReference type="EMBL" id="OU895879">
    <property type="protein sequence ID" value="CAG9806789.1"/>
    <property type="molecule type" value="Genomic_DNA"/>
</dbReference>
<evidence type="ECO:0000313" key="1">
    <source>
        <dbReference type="EMBL" id="CAG9806789.1"/>
    </source>
</evidence>
<dbReference type="AlphaFoldDB" id="A0A9N9WS10"/>
<sequence>MKAFFNKKVNIICDLLESELIEKKNLKFRFEIRALYFKISEEELEEKYFFSNYSQLCKSDFISSIVEMHFDDVIEKLESFILSSSGWSLYSILCMFVHVVKMKPLRGSSYIALPKRLLNSKRSGILNIKNRDCFCFLYCIAAALYPETDLIKKTKPETYKKHFKNFITTKLSFPLDCKFIPNFEKLNKHLNISINVYDYSDGHFSVLRTTKEQKHKHIDLLIIHNTSNFHYCLVTDFSSAFRSSITKDTKKLEFICKQCLQHFYKEESYKLHLELTCTGVSYTFKEKEIKFKNFSNRCLQKFVSFGDTESLLTPISNPSRFEENKSYTVKYQKHVPFAIGFSWYSFNNDSYLDKVRLFYGVDCVESFVNKIEQDVFYIYNKYYSVLHPRSKISEEALYYLFEKNNKQCHICLQNIDFNDVNLVLDHDHTIPKNSTLSEYRNCKYFIGNNRVSNITLEIMDDVNMITFIDRGIRGGFVGGNQILTTSNNSYDKDYDSTKPESQIIIADFVGLYSFSMVNYKMPVNQYEWVEENELKLIEKNLSQYANNEKFTYIIEANISYPKSLHDAHNSWPLLCERKQYKDGKIWKLVQNLYDKKNYVAHINIIHYAVTKGLILENIVRAIRCTHSFWLRDFIGMNNEIRLDPNLPKFYSTVIKMLSNATFGKMIESLTKRRKIKLITNEKDLIKYAASPHLKNITVFNENLLAVELVKDSIVFNRPRTIGLTILENSKLTMQEYYYDKLKSVLGDISYETKYGDTDSIFIYVQGNMMALLNSNKTLFDTSIFPKDNKFGIIPRNRKKNGCLQIEHSEIVKSLIFLSSKQYAVKFENDKTIKKSKGTAKALLNKLTYEDYYNMMHEKAKKYLSSYHIRSKKLELFTIKQNKSVFNFTCNKRHFKQDGSSLAFGHYSILDVDPPFYV</sequence>